<sequence length="172" mass="19639">MGDLGIDGNAKSYGIGHLAVVQAFWDKEFPDMYRIVAFDLVAGLKPVFKGKDVRKYEVLPNKDALTKVFSSENFTKKYRHFVIISCIVGIAQHIVQFCLFVERKIRLQLAHFDKIMDKTVEYGHVMPTKELAIQNKCPATLDVADFTNRLESKLVGLEELEQWDIDVSKLET</sequence>
<organism evidence="1 2">
    <name type="scientific">Globodera pallida</name>
    <name type="common">Potato cyst nematode worm</name>
    <name type="synonym">Heterodera pallida</name>
    <dbReference type="NCBI Taxonomy" id="36090"/>
    <lineage>
        <taxon>Eukaryota</taxon>
        <taxon>Metazoa</taxon>
        <taxon>Ecdysozoa</taxon>
        <taxon>Nematoda</taxon>
        <taxon>Chromadorea</taxon>
        <taxon>Rhabditida</taxon>
        <taxon>Tylenchina</taxon>
        <taxon>Tylenchomorpha</taxon>
        <taxon>Tylenchoidea</taxon>
        <taxon>Heteroderidae</taxon>
        <taxon>Heteroderinae</taxon>
        <taxon>Globodera</taxon>
    </lineage>
</organism>
<reference evidence="1" key="2">
    <citation type="submission" date="2014-05" db="EMBL/GenBank/DDBJ databases">
        <title>The genome and life-stage specific transcriptomes of Globodera pallida elucidate key aspects of plant parasitism by a cyst nematode.</title>
        <authorList>
            <person name="Cotton J.A."/>
            <person name="Lilley C.J."/>
            <person name="Jones L.M."/>
            <person name="Kikuchi T."/>
            <person name="Reid A.J."/>
            <person name="Thorpe P."/>
            <person name="Tsai I.J."/>
            <person name="Beasley H."/>
            <person name="Blok V."/>
            <person name="Cock P.J.A."/>
            <person name="Van den Akker S.E."/>
            <person name="Holroyd N."/>
            <person name="Hunt M."/>
            <person name="Mantelin S."/>
            <person name="Naghra H."/>
            <person name="Pain A."/>
            <person name="Palomares-Rius J.E."/>
            <person name="Zarowiecki M."/>
            <person name="Berriman M."/>
            <person name="Jones J.T."/>
            <person name="Urwin P.E."/>
        </authorList>
    </citation>
    <scope>NUCLEOTIDE SEQUENCE [LARGE SCALE GENOMIC DNA]</scope>
    <source>
        <strain evidence="1">Lindley</strain>
    </source>
</reference>
<keyword evidence="1" id="KW-1185">Reference proteome</keyword>
<dbReference type="AlphaFoldDB" id="A0A183BTT1"/>
<evidence type="ECO:0000313" key="2">
    <source>
        <dbReference type="WBParaSite" id="GPLIN_000401700"/>
    </source>
</evidence>
<protein>
    <submittedName>
        <fullName evidence="2">DNA-directed DNA polymerase</fullName>
    </submittedName>
</protein>
<dbReference type="Gene3D" id="3.30.70.590">
    <property type="entry name" value="Poly(A) polymerase predicted RNA binding domain"/>
    <property type="match status" value="1"/>
</dbReference>
<accession>A0A183BTT1</accession>
<dbReference type="WBParaSite" id="GPLIN_000401700">
    <property type="protein sequence ID" value="GPLIN_000401700"/>
    <property type="gene ID" value="GPLIN_000401700"/>
</dbReference>
<reference evidence="2" key="3">
    <citation type="submission" date="2016-06" db="UniProtKB">
        <authorList>
            <consortium name="WormBaseParasite"/>
        </authorList>
    </citation>
    <scope>IDENTIFICATION</scope>
</reference>
<evidence type="ECO:0000313" key="1">
    <source>
        <dbReference type="Proteomes" id="UP000050741"/>
    </source>
</evidence>
<name>A0A183BTT1_GLOPA</name>
<reference evidence="1" key="1">
    <citation type="submission" date="2013-12" db="EMBL/GenBank/DDBJ databases">
        <authorList>
            <person name="Aslett M."/>
        </authorList>
    </citation>
    <scope>NUCLEOTIDE SEQUENCE [LARGE SCALE GENOMIC DNA]</scope>
    <source>
        <strain evidence="1">Lindley</strain>
    </source>
</reference>
<proteinExistence type="predicted"/>
<dbReference type="Proteomes" id="UP000050741">
    <property type="component" value="Unassembled WGS sequence"/>
</dbReference>